<reference evidence="12 13" key="1">
    <citation type="journal article" date="2020" name="Microorganisms">
        <title>Osmotic Adaptation and Compatible Solute Biosynthesis of Phototrophic Bacteria as Revealed from Genome Analyses.</title>
        <authorList>
            <person name="Imhoff J.F."/>
            <person name="Rahn T."/>
            <person name="Kunzel S."/>
            <person name="Keller A."/>
            <person name="Neulinger S.C."/>
        </authorList>
    </citation>
    <scope>NUCLEOTIDE SEQUENCE [LARGE SCALE GENOMIC DNA]</scope>
    <source>
        <strain evidence="12 13">DSM 25653</strain>
    </source>
</reference>
<name>A0A9X0W6R6_9GAMM</name>
<comment type="caution">
    <text evidence="12">The sequence shown here is derived from an EMBL/GenBank/DDBJ whole genome shotgun (WGS) entry which is preliminary data.</text>
</comment>
<keyword evidence="3 11" id="KW-0812">Transmembrane</keyword>
<feature type="transmembrane region" description="Helical" evidence="11">
    <location>
        <begin position="474"/>
        <end position="499"/>
    </location>
</feature>
<dbReference type="GO" id="GO:0005254">
    <property type="term" value="F:chloride channel activity"/>
    <property type="evidence" value="ECO:0007669"/>
    <property type="project" value="UniProtKB-KW"/>
</dbReference>
<evidence type="ECO:0000256" key="10">
    <source>
        <dbReference type="SAM" id="MobiDB-lite"/>
    </source>
</evidence>
<evidence type="ECO:0000256" key="8">
    <source>
        <dbReference type="ARBA" id="ARBA00023214"/>
    </source>
</evidence>
<feature type="transmembrane region" description="Helical" evidence="11">
    <location>
        <begin position="274"/>
        <end position="292"/>
    </location>
</feature>
<feature type="transmembrane region" description="Helical" evidence="11">
    <location>
        <begin position="382"/>
        <end position="403"/>
    </location>
</feature>
<accession>A0A9X0W6R6</accession>
<evidence type="ECO:0000313" key="12">
    <source>
        <dbReference type="EMBL" id="MBK1617825.1"/>
    </source>
</evidence>
<keyword evidence="7" id="KW-0869">Chloride channel</keyword>
<dbReference type="AlphaFoldDB" id="A0A9X0W6R6"/>
<dbReference type="Gene3D" id="1.10.3080.10">
    <property type="entry name" value="Clc chloride channel"/>
    <property type="match status" value="1"/>
</dbReference>
<evidence type="ECO:0000256" key="1">
    <source>
        <dbReference type="ARBA" id="ARBA00004141"/>
    </source>
</evidence>
<dbReference type="EMBL" id="NRRY01000005">
    <property type="protein sequence ID" value="MBK1617825.1"/>
    <property type="molecule type" value="Genomic_DNA"/>
</dbReference>
<evidence type="ECO:0000256" key="5">
    <source>
        <dbReference type="ARBA" id="ARBA00023065"/>
    </source>
</evidence>
<dbReference type="SUPFAM" id="SSF81340">
    <property type="entry name" value="Clc chloride channel"/>
    <property type="match status" value="1"/>
</dbReference>
<feature type="compositionally biased region" description="Polar residues" evidence="10">
    <location>
        <begin position="215"/>
        <end position="228"/>
    </location>
</feature>
<keyword evidence="8" id="KW-0868">Chloride</keyword>
<dbReference type="CDD" id="cd00400">
    <property type="entry name" value="Voltage_gated_ClC"/>
    <property type="match status" value="1"/>
</dbReference>
<feature type="transmembrane region" description="Helical" evidence="11">
    <location>
        <begin position="652"/>
        <end position="671"/>
    </location>
</feature>
<feature type="compositionally biased region" description="Low complexity" evidence="10">
    <location>
        <begin position="182"/>
        <end position="201"/>
    </location>
</feature>
<dbReference type="Proteomes" id="UP001138768">
    <property type="component" value="Unassembled WGS sequence"/>
</dbReference>
<sequence>MRLRHQVRLWLIGLALLVALGPTWLAAAEQTYGPVRAGESLWEIAGRLNTGFGLTRDQMMLALLKANPDAFSPSCNLNGVLRVGAVLSVPAVKQAEQVDADSARAQVQQQAEQWAEHRRSGRPIECPAAEDKGDLAADGSGADLQSRETISLERGTEGAEAAESAVLPNEIPIPKSEPTAKLGAGRSLGPAAAPAGAPDLPSNQGLPNEALPTQAAASTVPQEASPNGSTPAPISTPISTPKSAPAPVGTSVHAAALKDSGEGSIAPEGNRAPVWAMTALLLALIAAAMIRWERRWAISGRPFSATTALGAAAQLPKRAVLLLSGGQSELYTLLLLATLAGFFGALVTVLFREGIRLLEWLVSGQDQGLVAAAEALAPWQRLLFPVAGGLLAGLILQQIGGLLRGRSTTDYMEAVAVGDGWISVRHSLVKASSSLVTVASGGSIGREGAMVQLAAMVASAMGRLSHFPRDRLRLLVAAGAAAGLASAYNAPIAATLFVAEIVLGSIALEHIGPLIIAAVIANTTVHEILGYAPVYQIPAFSLVSDWELALYLVLGILAGHLAPAFLSLLERSHQVFGRLPMPLAGRMALGGLVVGAISVYEPQVWGNGYSVVNAVLQDPWAWQALLTVLVLKMIATAATHGSGAVGGAFTPTIFVGAMLGALFGTLVHALLPDGTATPSAYAVVGMGAMLAGTTHAPLMSILMVFELTMDYNIVLPLMLAVITAHYTARRYNAVKPMYADSLLPREQPA</sequence>
<dbReference type="PANTHER" id="PTHR43427">
    <property type="entry name" value="CHLORIDE CHANNEL PROTEIN CLC-E"/>
    <property type="match status" value="1"/>
</dbReference>
<evidence type="ECO:0000313" key="13">
    <source>
        <dbReference type="Proteomes" id="UP001138768"/>
    </source>
</evidence>
<evidence type="ECO:0000256" key="6">
    <source>
        <dbReference type="ARBA" id="ARBA00023136"/>
    </source>
</evidence>
<feature type="transmembrane region" description="Helical" evidence="11">
    <location>
        <begin position="330"/>
        <end position="351"/>
    </location>
</feature>
<gene>
    <name evidence="12" type="ORF">CKO42_05010</name>
</gene>
<keyword evidence="9" id="KW-0407">Ion channel</keyword>
<evidence type="ECO:0000256" key="11">
    <source>
        <dbReference type="SAM" id="Phobius"/>
    </source>
</evidence>
<evidence type="ECO:0000256" key="9">
    <source>
        <dbReference type="ARBA" id="ARBA00023303"/>
    </source>
</evidence>
<dbReference type="NCBIfam" id="TIGR03505">
    <property type="entry name" value="FimV_core"/>
    <property type="match status" value="1"/>
</dbReference>
<keyword evidence="13" id="KW-1185">Reference proteome</keyword>
<evidence type="ECO:0000256" key="2">
    <source>
        <dbReference type="ARBA" id="ARBA00022448"/>
    </source>
</evidence>
<dbReference type="GO" id="GO:0005886">
    <property type="term" value="C:plasma membrane"/>
    <property type="evidence" value="ECO:0007669"/>
    <property type="project" value="TreeGrafter"/>
</dbReference>
<dbReference type="InterPro" id="IPR020012">
    <property type="entry name" value="LysM_FimV"/>
</dbReference>
<dbReference type="NCBIfam" id="NF002505">
    <property type="entry name" value="PRK01862.1"/>
    <property type="match status" value="1"/>
</dbReference>
<evidence type="ECO:0000256" key="3">
    <source>
        <dbReference type="ARBA" id="ARBA00022692"/>
    </source>
</evidence>
<evidence type="ECO:0000256" key="7">
    <source>
        <dbReference type="ARBA" id="ARBA00023173"/>
    </source>
</evidence>
<feature type="transmembrane region" description="Helical" evidence="11">
    <location>
        <begin position="711"/>
        <end position="728"/>
    </location>
</feature>
<dbReference type="InterPro" id="IPR014743">
    <property type="entry name" value="Cl-channel_core"/>
</dbReference>
<dbReference type="PRINTS" id="PR00762">
    <property type="entry name" value="CLCHANNEL"/>
</dbReference>
<dbReference type="InterPro" id="IPR050368">
    <property type="entry name" value="ClC-type_chloride_channel"/>
</dbReference>
<keyword evidence="4 11" id="KW-1133">Transmembrane helix</keyword>
<keyword evidence="5" id="KW-0406">Ion transport</keyword>
<keyword evidence="2" id="KW-0813">Transport</keyword>
<feature type="region of interest" description="Disordered" evidence="10">
    <location>
        <begin position="114"/>
        <end position="249"/>
    </location>
</feature>
<dbReference type="PANTHER" id="PTHR43427:SF6">
    <property type="entry name" value="CHLORIDE CHANNEL PROTEIN CLC-E"/>
    <property type="match status" value="1"/>
</dbReference>
<organism evidence="12 13">
    <name type="scientific">Lamprobacter modestohalophilus</name>
    <dbReference type="NCBI Taxonomy" id="1064514"/>
    <lineage>
        <taxon>Bacteria</taxon>
        <taxon>Pseudomonadati</taxon>
        <taxon>Pseudomonadota</taxon>
        <taxon>Gammaproteobacteria</taxon>
        <taxon>Chromatiales</taxon>
        <taxon>Chromatiaceae</taxon>
        <taxon>Lamprobacter</taxon>
    </lineage>
</organism>
<feature type="transmembrane region" description="Helical" evidence="11">
    <location>
        <begin position="548"/>
        <end position="569"/>
    </location>
</feature>
<evidence type="ECO:0000256" key="4">
    <source>
        <dbReference type="ARBA" id="ARBA00022989"/>
    </source>
</evidence>
<dbReference type="RefSeq" id="WP_200240076.1">
    <property type="nucleotide sequence ID" value="NZ_NRRY01000005.1"/>
</dbReference>
<feature type="compositionally biased region" description="Low complexity" evidence="10">
    <location>
        <begin position="229"/>
        <end position="247"/>
    </location>
</feature>
<comment type="subcellular location">
    <subcellularLocation>
        <location evidence="1">Membrane</location>
        <topology evidence="1">Multi-pass membrane protein</topology>
    </subcellularLocation>
</comment>
<keyword evidence="6 11" id="KW-0472">Membrane</keyword>
<feature type="transmembrane region" description="Helical" evidence="11">
    <location>
        <begin position="620"/>
        <end position="640"/>
    </location>
</feature>
<feature type="transmembrane region" description="Helical" evidence="11">
    <location>
        <begin position="581"/>
        <end position="600"/>
    </location>
</feature>
<dbReference type="Pfam" id="PF00654">
    <property type="entry name" value="Voltage_CLC"/>
    <property type="match status" value="1"/>
</dbReference>
<dbReference type="GO" id="GO:0034707">
    <property type="term" value="C:chloride channel complex"/>
    <property type="evidence" value="ECO:0007669"/>
    <property type="project" value="UniProtKB-KW"/>
</dbReference>
<feature type="transmembrane region" description="Helical" evidence="11">
    <location>
        <begin position="683"/>
        <end position="704"/>
    </location>
</feature>
<dbReference type="InterPro" id="IPR001807">
    <property type="entry name" value="ClC"/>
</dbReference>
<protein>
    <submittedName>
        <fullName evidence="12">Fimbrial protein FimV</fullName>
    </submittedName>
</protein>
<proteinExistence type="predicted"/>